<dbReference type="AlphaFoldDB" id="A0A517QAB1"/>
<sequence length="83" mass="9824">MTMVAEQQMEHIGETRGCADHDHDLVHELSKRLDALWRCDQYIANASGHKELQRFWRDIKKQEEANISRMKEIMAEHIQKGCF</sequence>
<gene>
    <name evidence="1" type="ORF">Enr10x_39040</name>
</gene>
<evidence type="ECO:0008006" key="3">
    <source>
        <dbReference type="Google" id="ProtNLM"/>
    </source>
</evidence>
<name>A0A517QAB1_9PLAN</name>
<accession>A0A517QAB1</accession>
<dbReference type="Proteomes" id="UP000315647">
    <property type="component" value="Chromosome"/>
</dbReference>
<dbReference type="EMBL" id="CP037421">
    <property type="protein sequence ID" value="QDT28560.1"/>
    <property type="molecule type" value="Genomic_DNA"/>
</dbReference>
<reference evidence="1 2" key="1">
    <citation type="submission" date="2019-03" db="EMBL/GenBank/DDBJ databases">
        <title>Deep-cultivation of Planctomycetes and their phenomic and genomic characterization uncovers novel biology.</title>
        <authorList>
            <person name="Wiegand S."/>
            <person name="Jogler M."/>
            <person name="Boedeker C."/>
            <person name="Pinto D."/>
            <person name="Vollmers J."/>
            <person name="Rivas-Marin E."/>
            <person name="Kohn T."/>
            <person name="Peeters S.H."/>
            <person name="Heuer A."/>
            <person name="Rast P."/>
            <person name="Oberbeckmann S."/>
            <person name="Bunk B."/>
            <person name="Jeske O."/>
            <person name="Meyerdierks A."/>
            <person name="Storesund J.E."/>
            <person name="Kallscheuer N."/>
            <person name="Luecker S."/>
            <person name="Lage O.M."/>
            <person name="Pohl T."/>
            <person name="Merkel B.J."/>
            <person name="Hornburger P."/>
            <person name="Mueller R.-W."/>
            <person name="Bruemmer F."/>
            <person name="Labrenz M."/>
            <person name="Spormann A.M."/>
            <person name="Op den Camp H."/>
            <person name="Overmann J."/>
            <person name="Amann R."/>
            <person name="Jetten M.S.M."/>
            <person name="Mascher T."/>
            <person name="Medema M.H."/>
            <person name="Devos D.P."/>
            <person name="Kaster A.-K."/>
            <person name="Ovreas L."/>
            <person name="Rohde M."/>
            <person name="Galperin M.Y."/>
            <person name="Jogler C."/>
        </authorList>
    </citation>
    <scope>NUCLEOTIDE SEQUENCE [LARGE SCALE GENOMIC DNA]</scope>
    <source>
        <strain evidence="1 2">Enr10</strain>
    </source>
</reference>
<proteinExistence type="predicted"/>
<keyword evidence="2" id="KW-1185">Reference proteome</keyword>
<dbReference type="RefSeq" id="WP_145451012.1">
    <property type="nucleotide sequence ID" value="NZ_CP037421.1"/>
</dbReference>
<organism evidence="1 2">
    <name type="scientific">Gimesia panareensis</name>
    <dbReference type="NCBI Taxonomy" id="2527978"/>
    <lineage>
        <taxon>Bacteria</taxon>
        <taxon>Pseudomonadati</taxon>
        <taxon>Planctomycetota</taxon>
        <taxon>Planctomycetia</taxon>
        <taxon>Planctomycetales</taxon>
        <taxon>Planctomycetaceae</taxon>
        <taxon>Gimesia</taxon>
    </lineage>
</organism>
<protein>
    <recommendedName>
        <fullName evidence="3">Ferritin-like domain protein</fullName>
    </recommendedName>
</protein>
<evidence type="ECO:0000313" key="2">
    <source>
        <dbReference type="Proteomes" id="UP000315647"/>
    </source>
</evidence>
<evidence type="ECO:0000313" key="1">
    <source>
        <dbReference type="EMBL" id="QDT28560.1"/>
    </source>
</evidence>